<evidence type="ECO:0000313" key="3">
    <source>
        <dbReference type="Proteomes" id="UP000015104"/>
    </source>
</evidence>
<dbReference type="EnsemblMetazoa" id="tetur08g02560.1">
    <property type="protein sequence ID" value="tetur08g02560.1"/>
    <property type="gene ID" value="tetur08g02560"/>
</dbReference>
<proteinExistence type="predicted"/>
<protein>
    <submittedName>
        <fullName evidence="2">Uncharacterized protein</fullName>
    </submittedName>
</protein>
<reference evidence="3" key="1">
    <citation type="submission" date="2011-08" db="EMBL/GenBank/DDBJ databases">
        <authorList>
            <person name="Rombauts S."/>
        </authorList>
    </citation>
    <scope>NUCLEOTIDE SEQUENCE</scope>
    <source>
        <strain evidence="3">London</strain>
    </source>
</reference>
<dbReference type="HOGENOM" id="CLU_3052931_0_0_1"/>
<feature type="region of interest" description="Disordered" evidence="1">
    <location>
        <begin position="1"/>
        <end position="54"/>
    </location>
</feature>
<sequence length="54" mass="5815">MSGRAEELKEAKTRAASFESSTPPSASSSSWSAVPEQFSALQDQDDRNPLDGKE</sequence>
<feature type="compositionally biased region" description="Low complexity" evidence="1">
    <location>
        <begin position="15"/>
        <end position="35"/>
    </location>
</feature>
<dbReference type="AlphaFoldDB" id="T1KB21"/>
<name>T1KB21_TETUR</name>
<dbReference type="Proteomes" id="UP000015104">
    <property type="component" value="Unassembled WGS sequence"/>
</dbReference>
<evidence type="ECO:0000256" key="1">
    <source>
        <dbReference type="SAM" id="MobiDB-lite"/>
    </source>
</evidence>
<keyword evidence="3" id="KW-1185">Reference proteome</keyword>
<accession>T1KB21</accession>
<feature type="compositionally biased region" description="Basic and acidic residues" evidence="1">
    <location>
        <begin position="44"/>
        <end position="54"/>
    </location>
</feature>
<feature type="compositionally biased region" description="Basic and acidic residues" evidence="1">
    <location>
        <begin position="1"/>
        <end position="13"/>
    </location>
</feature>
<organism evidence="2 3">
    <name type="scientific">Tetranychus urticae</name>
    <name type="common">Two-spotted spider mite</name>
    <dbReference type="NCBI Taxonomy" id="32264"/>
    <lineage>
        <taxon>Eukaryota</taxon>
        <taxon>Metazoa</taxon>
        <taxon>Ecdysozoa</taxon>
        <taxon>Arthropoda</taxon>
        <taxon>Chelicerata</taxon>
        <taxon>Arachnida</taxon>
        <taxon>Acari</taxon>
        <taxon>Acariformes</taxon>
        <taxon>Trombidiformes</taxon>
        <taxon>Prostigmata</taxon>
        <taxon>Eleutherengona</taxon>
        <taxon>Raphignathae</taxon>
        <taxon>Tetranychoidea</taxon>
        <taxon>Tetranychidae</taxon>
        <taxon>Tetranychus</taxon>
    </lineage>
</organism>
<reference evidence="2" key="2">
    <citation type="submission" date="2015-06" db="UniProtKB">
        <authorList>
            <consortium name="EnsemblMetazoa"/>
        </authorList>
    </citation>
    <scope>IDENTIFICATION</scope>
</reference>
<evidence type="ECO:0000313" key="2">
    <source>
        <dbReference type="EnsemblMetazoa" id="tetur08g02560.1"/>
    </source>
</evidence>
<dbReference type="EMBL" id="CAEY01001944">
    <property type="status" value="NOT_ANNOTATED_CDS"/>
    <property type="molecule type" value="Genomic_DNA"/>
</dbReference>